<dbReference type="Pfam" id="PF01225">
    <property type="entry name" value="Mur_ligase"/>
    <property type="match status" value="1"/>
</dbReference>
<dbReference type="RefSeq" id="WP_224837403.1">
    <property type="nucleotide sequence ID" value="NZ_AP027268.1"/>
</dbReference>
<evidence type="ECO:0000313" key="3">
    <source>
        <dbReference type="Proteomes" id="UP001330184"/>
    </source>
</evidence>
<dbReference type="InterPro" id="IPR050061">
    <property type="entry name" value="MurCDEF_pg_biosynth"/>
</dbReference>
<dbReference type="PANTHER" id="PTHR43445">
    <property type="entry name" value="UDP-N-ACETYLMURAMATE--L-ALANINE LIGASE-RELATED"/>
    <property type="match status" value="1"/>
</dbReference>
<dbReference type="Gene3D" id="3.40.1190.10">
    <property type="entry name" value="Mur-like, catalytic domain"/>
    <property type="match status" value="1"/>
</dbReference>
<dbReference type="Gene3D" id="3.40.50.720">
    <property type="entry name" value="NAD(P)-binding Rossmann-like Domain"/>
    <property type="match status" value="1"/>
</dbReference>
<dbReference type="SUPFAM" id="SSF51984">
    <property type="entry name" value="MurCD N-terminal domain"/>
    <property type="match status" value="1"/>
</dbReference>
<dbReference type="InterPro" id="IPR000713">
    <property type="entry name" value="Mur_ligase_N"/>
</dbReference>
<evidence type="ECO:0000313" key="2">
    <source>
        <dbReference type="EMBL" id="BDW91804.1"/>
    </source>
</evidence>
<dbReference type="GO" id="GO:0005524">
    <property type="term" value="F:ATP binding"/>
    <property type="evidence" value="ECO:0007669"/>
    <property type="project" value="InterPro"/>
</dbReference>
<dbReference type="PANTHER" id="PTHR43445:SF3">
    <property type="entry name" value="UDP-N-ACETYLMURAMATE--L-ALANINE LIGASE"/>
    <property type="match status" value="1"/>
</dbReference>
<dbReference type="EMBL" id="AP027268">
    <property type="protein sequence ID" value="BDW91804.1"/>
    <property type="molecule type" value="Genomic_DNA"/>
</dbReference>
<reference evidence="2 3" key="1">
    <citation type="submission" date="2023-01" db="EMBL/GenBank/DDBJ databases">
        <title>Complete genome sequence of Muricauda aquimarina strain IFOP_LL357.</title>
        <authorList>
            <person name="Gajardo G."/>
            <person name="Ueki S."/>
            <person name="Maruyama F."/>
        </authorList>
    </citation>
    <scope>NUCLEOTIDE SEQUENCE [LARGE SCALE GENOMIC DNA]</scope>
    <source>
        <strain evidence="2 3">IFOP_LL357</strain>
    </source>
</reference>
<keyword evidence="3" id="KW-1185">Reference proteome</keyword>
<organism evidence="2 3">
    <name type="scientific">Flagellimonas marinaquae</name>
    <dbReference type="NCBI Taxonomy" id="254955"/>
    <lineage>
        <taxon>Bacteria</taxon>
        <taxon>Pseudomonadati</taxon>
        <taxon>Bacteroidota</taxon>
        <taxon>Flavobacteriia</taxon>
        <taxon>Flavobacteriales</taxon>
        <taxon>Flavobacteriaceae</taxon>
        <taxon>Flagellimonas</taxon>
    </lineage>
</organism>
<name>A0AA48KL57_9FLAO</name>
<accession>A0AA48KL57</accession>
<dbReference type="Proteomes" id="UP001330184">
    <property type="component" value="Chromosome"/>
</dbReference>
<dbReference type="AlphaFoldDB" id="A0AA48KL57"/>
<dbReference type="GO" id="GO:0016881">
    <property type="term" value="F:acid-amino acid ligase activity"/>
    <property type="evidence" value="ECO:0007669"/>
    <property type="project" value="InterPro"/>
</dbReference>
<dbReference type="InterPro" id="IPR036565">
    <property type="entry name" value="Mur-like_cat_sf"/>
</dbReference>
<dbReference type="SUPFAM" id="SSF53623">
    <property type="entry name" value="MurD-like peptide ligases, catalytic domain"/>
    <property type="match status" value="1"/>
</dbReference>
<gene>
    <name evidence="2" type="ORF">MACH07_06360</name>
</gene>
<sequence>MQVHFIGLGEINMLNLAVALYKKGAIVTGSEETFNDSLASVVKERGQIAQKAGWFTDKIHDRLDAVVFGPNVKPDNPELLKAKELNLNILTCSQFLFEQTKLKTRVVIAGTNNSATVAAMVFHACVYNEIEVDYVLSKPTEIRLTDENDFVIIDGGNVIVEGGYQLQSIRPNIALLSDIYYDETSVQPDFDNNAETYGKFVDSVVKGGSITYNEEDVEVKKRVEASENPIRKFPYSTPAYQVMDGEVFVDTPDGEMPLKISGQEKLRCMAGAKWICQQMGIDEVEFYEAMATFG</sequence>
<protein>
    <recommendedName>
        <fullName evidence="1">Mur ligase N-terminal catalytic domain-containing protein</fullName>
    </recommendedName>
</protein>
<feature type="domain" description="Mur ligase N-terminal catalytic" evidence="1">
    <location>
        <begin position="3"/>
        <end position="98"/>
    </location>
</feature>
<evidence type="ECO:0000259" key="1">
    <source>
        <dbReference type="Pfam" id="PF01225"/>
    </source>
</evidence>
<proteinExistence type="predicted"/>